<name>A0A3P7P6Q8_DRAME</name>
<sequence>MNQIAIYQNSIISVAIRPVKSANLVKHGLLMTIPMLAFGQRGLQKASRRAASIIRNQAQMRILMQMMLPYGSMNMRLTQIFLSQRQLRKLLTIALVIMELLVRPRRVIMLKKKAIQMFLKMAHLRCLNNISSSNG</sequence>
<organism evidence="1 2">
    <name type="scientific">Dracunculus medinensis</name>
    <name type="common">Guinea worm</name>
    <dbReference type="NCBI Taxonomy" id="318479"/>
    <lineage>
        <taxon>Eukaryota</taxon>
        <taxon>Metazoa</taxon>
        <taxon>Ecdysozoa</taxon>
        <taxon>Nematoda</taxon>
        <taxon>Chromadorea</taxon>
        <taxon>Rhabditida</taxon>
        <taxon>Spirurina</taxon>
        <taxon>Dracunculoidea</taxon>
        <taxon>Dracunculidae</taxon>
        <taxon>Dracunculus</taxon>
    </lineage>
</organism>
<gene>
    <name evidence="1" type="ORF">DME_LOCUS1227</name>
</gene>
<protein>
    <submittedName>
        <fullName evidence="1">Uncharacterized protein</fullName>
    </submittedName>
</protein>
<evidence type="ECO:0000313" key="2">
    <source>
        <dbReference type="Proteomes" id="UP000274756"/>
    </source>
</evidence>
<dbReference type="Proteomes" id="UP000274756">
    <property type="component" value="Unassembled WGS sequence"/>
</dbReference>
<evidence type="ECO:0000313" key="1">
    <source>
        <dbReference type="EMBL" id="VDN51254.1"/>
    </source>
</evidence>
<accession>A0A3P7P6Q8</accession>
<keyword evidence="2" id="KW-1185">Reference proteome</keyword>
<reference evidence="1 2" key="1">
    <citation type="submission" date="2018-11" db="EMBL/GenBank/DDBJ databases">
        <authorList>
            <consortium name="Pathogen Informatics"/>
        </authorList>
    </citation>
    <scope>NUCLEOTIDE SEQUENCE [LARGE SCALE GENOMIC DNA]</scope>
</reference>
<dbReference type="AlphaFoldDB" id="A0A3P7P6Q8"/>
<dbReference type="EMBL" id="UYYG01000016">
    <property type="protein sequence ID" value="VDN51254.1"/>
    <property type="molecule type" value="Genomic_DNA"/>
</dbReference>
<proteinExistence type="predicted"/>